<reference evidence="4" key="2">
    <citation type="submission" date="2017-12" db="EMBL/GenBank/DDBJ databases">
        <authorList>
            <person name="Thomas-White K."/>
            <person name="Wolfe A.J."/>
        </authorList>
    </citation>
    <scope>NUCLEOTIDE SEQUENCE</scope>
    <source>
        <strain evidence="4">UMB0138</strain>
    </source>
</reference>
<dbReference type="GO" id="GO:0005737">
    <property type="term" value="C:cytoplasm"/>
    <property type="evidence" value="ECO:0007669"/>
    <property type="project" value="UniProtKB-SubCell"/>
</dbReference>
<evidence type="ECO:0000259" key="2">
    <source>
        <dbReference type="PROSITE" id="PS51186"/>
    </source>
</evidence>
<evidence type="ECO:0000313" key="4">
    <source>
        <dbReference type="EMBL" id="MEO9177478.1"/>
    </source>
</evidence>
<dbReference type="EMBL" id="JAGZMU010000001">
    <property type="protein sequence ID" value="MBS4892418.1"/>
    <property type="molecule type" value="Genomic_DNA"/>
</dbReference>
<dbReference type="PANTHER" id="PTHR43617">
    <property type="entry name" value="L-AMINO ACID N-ACETYLTRANSFERASE"/>
    <property type="match status" value="1"/>
</dbReference>
<dbReference type="EC" id="2.3.1.266" evidence="1"/>
<dbReference type="InterPro" id="IPR050276">
    <property type="entry name" value="MshD_Acetyltransferase"/>
</dbReference>
<comment type="function">
    <text evidence="1">Acetylates the N-terminal alanine of ribosomal protein bS18.</text>
</comment>
<dbReference type="GO" id="GO:0005840">
    <property type="term" value="C:ribosome"/>
    <property type="evidence" value="ECO:0007669"/>
    <property type="project" value="UniProtKB-KW"/>
</dbReference>
<dbReference type="PANTHER" id="PTHR43617:SF20">
    <property type="entry name" value="N-ALPHA-ACETYLTRANSFERASE RIMI"/>
    <property type="match status" value="1"/>
</dbReference>
<keyword evidence="3" id="KW-0689">Ribosomal protein</keyword>
<sequence length="149" mass="16744">MEIRLATIDDAQAIYAIEQQSFSVPWSLESVLVELEGASNKLYMVICEENKIVGYAGAWLVYDEGQITNIAIIPSVRGKGYGSKLTKQLIDECLTRGMKEIFLEVRISNLAALAMYRNLGFSVKGIRKDYYSEPTEDAYIMSLVSEEIE</sequence>
<dbReference type="AlphaFoldDB" id="A0A2I1TJ29"/>
<protein>
    <recommendedName>
        <fullName evidence="1">[Ribosomal protein bS18]-alanine N-acetyltransferase</fullName>
        <ecNumber evidence="1">2.3.1.266</ecNumber>
    </recommendedName>
</protein>
<dbReference type="RefSeq" id="WP_008601109.1">
    <property type="nucleotide sequence ID" value="NZ_CABKOT010000010.1"/>
</dbReference>
<dbReference type="Gene3D" id="3.40.630.30">
    <property type="match status" value="1"/>
</dbReference>
<comment type="caution">
    <text evidence="3">The sequence shown here is derived from an EMBL/GenBank/DDBJ whole genome shotgun (WGS) entry which is preliminary data.</text>
</comment>
<keyword evidence="1" id="KW-0963">Cytoplasm</keyword>
<dbReference type="GO" id="GO:0008999">
    <property type="term" value="F:protein-N-terminal-alanine acetyltransferase activity"/>
    <property type="evidence" value="ECO:0007669"/>
    <property type="project" value="UniProtKB-EC"/>
</dbReference>
<dbReference type="PROSITE" id="PS51186">
    <property type="entry name" value="GNAT"/>
    <property type="match status" value="1"/>
</dbReference>
<dbReference type="InterPro" id="IPR006464">
    <property type="entry name" value="AcTrfase_RimI/Ard1"/>
</dbReference>
<evidence type="ECO:0000313" key="3">
    <source>
        <dbReference type="EMBL" id="MBS4892418.1"/>
    </source>
</evidence>
<evidence type="ECO:0000256" key="1">
    <source>
        <dbReference type="RuleBase" id="RU363094"/>
    </source>
</evidence>
<dbReference type="InterPro" id="IPR000182">
    <property type="entry name" value="GNAT_dom"/>
</dbReference>
<feature type="domain" description="N-acetyltransferase" evidence="2">
    <location>
        <begin position="1"/>
        <end position="146"/>
    </location>
</feature>
<evidence type="ECO:0000313" key="6">
    <source>
        <dbReference type="Proteomes" id="UP000778864"/>
    </source>
</evidence>
<dbReference type="NCBIfam" id="TIGR01575">
    <property type="entry name" value="rimI"/>
    <property type="match status" value="1"/>
</dbReference>
<comment type="subcellular location">
    <subcellularLocation>
        <location evidence="1">Cytoplasm</location>
    </subcellularLocation>
</comment>
<name>A0A2I1TJ29_VEIPA</name>
<reference evidence="5" key="1">
    <citation type="submission" date="2017-12" db="EMBL/GenBank/DDBJ databases">
        <title>Phylogenetic diversity of female urinary microbiome.</title>
        <authorList>
            <person name="Thomas-White K."/>
            <person name="Wolfe A.J."/>
        </authorList>
    </citation>
    <scope>NUCLEOTIDE SEQUENCE [LARGE SCALE GENOMIC DNA]</scope>
    <source>
        <strain evidence="5">UMB0138</strain>
    </source>
</reference>
<dbReference type="EMBL" id="PKMC02000004">
    <property type="protein sequence ID" value="MEO9177478.1"/>
    <property type="molecule type" value="Genomic_DNA"/>
</dbReference>
<keyword evidence="4" id="KW-0808">Transferase</keyword>
<organism evidence="3 6">
    <name type="scientific">Veillonella parvula</name>
    <name type="common">Staphylococcus parvulus</name>
    <dbReference type="NCBI Taxonomy" id="29466"/>
    <lineage>
        <taxon>Bacteria</taxon>
        <taxon>Bacillati</taxon>
        <taxon>Bacillota</taxon>
        <taxon>Negativicutes</taxon>
        <taxon>Veillonellales</taxon>
        <taxon>Veillonellaceae</taxon>
        <taxon>Veillonella</taxon>
    </lineage>
</organism>
<dbReference type="Proteomes" id="UP000778864">
    <property type="component" value="Unassembled WGS sequence"/>
</dbReference>
<keyword evidence="5" id="KW-1185">Reference proteome</keyword>
<comment type="similarity">
    <text evidence="1">Belongs to the acetyltransferase family. RimI subfamily.</text>
</comment>
<gene>
    <name evidence="3" type="primary">rimI</name>
    <name evidence="4" type="ORF">CYJ21_000765</name>
    <name evidence="3" type="ORF">KHZ90_01405</name>
</gene>
<keyword evidence="4" id="KW-0012">Acyltransferase</keyword>
<keyword evidence="3" id="KW-0687">Ribonucleoprotein</keyword>
<dbReference type="Pfam" id="PF00583">
    <property type="entry name" value="Acetyltransf_1"/>
    <property type="match status" value="1"/>
</dbReference>
<dbReference type="SUPFAM" id="SSF55729">
    <property type="entry name" value="Acyl-CoA N-acyltransferases (Nat)"/>
    <property type="match status" value="1"/>
</dbReference>
<dbReference type="Proteomes" id="UP000234197">
    <property type="component" value="Unassembled WGS sequence"/>
</dbReference>
<dbReference type="InterPro" id="IPR016181">
    <property type="entry name" value="Acyl_CoA_acyltransferase"/>
</dbReference>
<proteinExistence type="inferred from homology"/>
<accession>A0A2I1TJ29</accession>
<evidence type="ECO:0000313" key="5">
    <source>
        <dbReference type="Proteomes" id="UP000234197"/>
    </source>
</evidence>
<comment type="catalytic activity">
    <reaction evidence="1">
        <text>N-terminal L-alanyl-[ribosomal protein bS18] + acetyl-CoA = N-terminal N(alpha)-acetyl-L-alanyl-[ribosomal protein bS18] + CoA + H(+)</text>
        <dbReference type="Rhea" id="RHEA:43756"/>
        <dbReference type="Rhea" id="RHEA-COMP:10676"/>
        <dbReference type="Rhea" id="RHEA-COMP:10677"/>
        <dbReference type="ChEBI" id="CHEBI:15378"/>
        <dbReference type="ChEBI" id="CHEBI:57287"/>
        <dbReference type="ChEBI" id="CHEBI:57288"/>
        <dbReference type="ChEBI" id="CHEBI:64718"/>
        <dbReference type="ChEBI" id="CHEBI:83683"/>
        <dbReference type="EC" id="2.3.1.266"/>
    </reaction>
</comment>
<reference evidence="4 5" key="4">
    <citation type="submission" date="2024-04" db="EMBL/GenBank/DDBJ databases">
        <title>Na.</title>
        <authorList>
            <person name="Choi B."/>
        </authorList>
    </citation>
    <scope>NUCLEOTIDE SEQUENCE [LARGE SCALE GENOMIC DNA]</scope>
    <source>
        <strain evidence="4 5">UMB0138</strain>
    </source>
</reference>
<dbReference type="CDD" id="cd04301">
    <property type="entry name" value="NAT_SF"/>
    <property type="match status" value="1"/>
</dbReference>
<reference evidence="3" key="3">
    <citation type="submission" date="2021-02" db="EMBL/GenBank/DDBJ databases">
        <title>Infant gut strain persistence is associated with maternal origin, phylogeny, and functional potential including surface adhesion and iron acquisition.</title>
        <authorList>
            <person name="Lou Y.C."/>
        </authorList>
    </citation>
    <scope>NUCLEOTIDE SEQUENCE</scope>
    <source>
        <strain evidence="3">L3_108_031G1_dasL3_108_031G1_concoct_20</strain>
    </source>
</reference>